<dbReference type="Gene3D" id="1.10.155.10">
    <property type="entry name" value="Chemotaxis receptor methyltransferase CheR, N-terminal domain"/>
    <property type="match status" value="1"/>
</dbReference>
<evidence type="ECO:0000259" key="6">
    <source>
        <dbReference type="PROSITE" id="PS50123"/>
    </source>
</evidence>
<dbReference type="InterPro" id="IPR029063">
    <property type="entry name" value="SAM-dependent_MTases_sf"/>
</dbReference>
<dbReference type="EMBL" id="JAEMHL010000015">
    <property type="protein sequence ID" value="MBJ6752419.1"/>
    <property type="molecule type" value="Genomic_DNA"/>
</dbReference>
<protein>
    <recommendedName>
        <fullName evidence="2">protein-glutamate O-methyltransferase</fullName>
        <ecNumber evidence="2">2.1.1.80</ecNumber>
    </recommendedName>
</protein>
<evidence type="ECO:0000256" key="4">
    <source>
        <dbReference type="ARBA" id="ARBA00022679"/>
    </source>
</evidence>
<organism evidence="7 8">
    <name type="scientific">Geomonas anaerohicana</name>
    <dbReference type="NCBI Taxonomy" id="2798583"/>
    <lineage>
        <taxon>Bacteria</taxon>
        <taxon>Pseudomonadati</taxon>
        <taxon>Thermodesulfobacteriota</taxon>
        <taxon>Desulfuromonadia</taxon>
        <taxon>Geobacterales</taxon>
        <taxon>Geobacteraceae</taxon>
        <taxon>Geomonas</taxon>
    </lineage>
</organism>
<comment type="catalytic activity">
    <reaction evidence="1">
        <text>L-glutamyl-[protein] + S-adenosyl-L-methionine = [protein]-L-glutamate 5-O-methyl ester + S-adenosyl-L-homocysteine</text>
        <dbReference type="Rhea" id="RHEA:24452"/>
        <dbReference type="Rhea" id="RHEA-COMP:10208"/>
        <dbReference type="Rhea" id="RHEA-COMP:10311"/>
        <dbReference type="ChEBI" id="CHEBI:29973"/>
        <dbReference type="ChEBI" id="CHEBI:57856"/>
        <dbReference type="ChEBI" id="CHEBI:59789"/>
        <dbReference type="ChEBI" id="CHEBI:82795"/>
        <dbReference type="EC" id="2.1.1.80"/>
    </reaction>
</comment>
<dbReference type="PANTHER" id="PTHR24422:SF10">
    <property type="entry name" value="CHEMOTAXIS PROTEIN METHYLTRANSFERASE 2"/>
    <property type="match status" value="1"/>
</dbReference>
<dbReference type="SUPFAM" id="SSF47757">
    <property type="entry name" value="Chemotaxis receptor methyltransferase CheR, N-terminal domain"/>
    <property type="match status" value="1"/>
</dbReference>
<dbReference type="InterPro" id="IPR050903">
    <property type="entry name" value="Bact_Chemotaxis_MeTrfase"/>
</dbReference>
<evidence type="ECO:0000313" key="8">
    <source>
        <dbReference type="Proteomes" id="UP000614714"/>
    </source>
</evidence>
<keyword evidence="3" id="KW-0489">Methyltransferase</keyword>
<proteinExistence type="predicted"/>
<dbReference type="PANTHER" id="PTHR24422">
    <property type="entry name" value="CHEMOTAXIS PROTEIN METHYLTRANSFERASE"/>
    <property type="match status" value="1"/>
</dbReference>
<accession>A0ABS0YKL1</accession>
<dbReference type="Pfam" id="PF03705">
    <property type="entry name" value="CheR_N"/>
    <property type="match status" value="1"/>
</dbReference>
<dbReference type="RefSeq" id="WP_199390828.1">
    <property type="nucleotide sequence ID" value="NZ_JAEMHL010000015.1"/>
</dbReference>
<keyword evidence="5" id="KW-0949">S-adenosyl-L-methionine</keyword>
<evidence type="ECO:0000256" key="2">
    <source>
        <dbReference type="ARBA" id="ARBA00012534"/>
    </source>
</evidence>
<keyword evidence="8" id="KW-1185">Reference proteome</keyword>
<evidence type="ECO:0000256" key="5">
    <source>
        <dbReference type="ARBA" id="ARBA00022691"/>
    </source>
</evidence>
<dbReference type="InterPro" id="IPR036804">
    <property type="entry name" value="CheR_N_sf"/>
</dbReference>
<dbReference type="Proteomes" id="UP000614714">
    <property type="component" value="Unassembled WGS sequence"/>
</dbReference>
<dbReference type="SMART" id="SM00138">
    <property type="entry name" value="MeTrc"/>
    <property type="match status" value="1"/>
</dbReference>
<evidence type="ECO:0000313" key="7">
    <source>
        <dbReference type="EMBL" id="MBJ6752419.1"/>
    </source>
</evidence>
<dbReference type="CDD" id="cd02440">
    <property type="entry name" value="AdoMet_MTases"/>
    <property type="match status" value="1"/>
</dbReference>
<keyword evidence="4" id="KW-0808">Transferase</keyword>
<dbReference type="Gene3D" id="3.40.50.150">
    <property type="entry name" value="Vaccinia Virus protein VP39"/>
    <property type="match status" value="1"/>
</dbReference>
<sequence length="284" mass="32354">MTVAKIAMQAEEFRLIREYVAESMGLVLEEGTHKGLAAKLSPRLQELRLKSFAEYYSYLKFSPGRSAEWQRLVPLITNNETYFFREAAQLSVLVQQVLPALKESKLARGERSLRILSAGCSTGEEVYTLAMLLLESGGFTWDWDVRIAGIDVDERVLDAARQGSYGERAFWATEPHLVERYLKRQGDRYVVRDILRKWTSFTQGNLLDLADTAAGEQYDVILCRNVLIYFADQTVQRVVDNFGALQRSGAYLFLGHSESLSRTQASYRPLRFPGAIIYQKRETA</sequence>
<evidence type="ECO:0000256" key="1">
    <source>
        <dbReference type="ARBA" id="ARBA00001541"/>
    </source>
</evidence>
<dbReference type="InterPro" id="IPR022641">
    <property type="entry name" value="CheR_N"/>
</dbReference>
<dbReference type="PRINTS" id="PR00996">
    <property type="entry name" value="CHERMTFRASE"/>
</dbReference>
<gene>
    <name evidence="7" type="ORF">JFN91_19565</name>
</gene>
<comment type="caution">
    <text evidence="7">The sequence shown here is derived from an EMBL/GenBank/DDBJ whole genome shotgun (WGS) entry which is preliminary data.</text>
</comment>
<dbReference type="SUPFAM" id="SSF53335">
    <property type="entry name" value="S-adenosyl-L-methionine-dependent methyltransferases"/>
    <property type="match status" value="1"/>
</dbReference>
<evidence type="ECO:0000256" key="3">
    <source>
        <dbReference type="ARBA" id="ARBA00022603"/>
    </source>
</evidence>
<feature type="domain" description="CheR-type methyltransferase" evidence="6">
    <location>
        <begin position="1"/>
        <end position="283"/>
    </location>
</feature>
<dbReference type="InterPro" id="IPR022642">
    <property type="entry name" value="CheR_C"/>
</dbReference>
<dbReference type="EC" id="2.1.1.80" evidence="2"/>
<name>A0ABS0YKL1_9BACT</name>
<reference evidence="7 8" key="1">
    <citation type="submission" date="2020-12" db="EMBL/GenBank/DDBJ databases">
        <title>Geomonas sp. Red421, isolated from paddy soil.</title>
        <authorList>
            <person name="Xu Z."/>
            <person name="Zhang Z."/>
            <person name="Masuda Y."/>
            <person name="Itoh H."/>
            <person name="Senoo K."/>
        </authorList>
    </citation>
    <scope>NUCLEOTIDE SEQUENCE [LARGE SCALE GENOMIC DNA]</scope>
    <source>
        <strain evidence="7 8">Red421</strain>
    </source>
</reference>
<dbReference type="InterPro" id="IPR000780">
    <property type="entry name" value="CheR_MeTrfase"/>
</dbReference>
<dbReference type="Pfam" id="PF01739">
    <property type="entry name" value="CheR"/>
    <property type="match status" value="1"/>
</dbReference>
<dbReference type="PROSITE" id="PS50123">
    <property type="entry name" value="CHER"/>
    <property type="match status" value="1"/>
</dbReference>